<evidence type="ECO:0000259" key="1">
    <source>
        <dbReference type="Pfam" id="PF12417"/>
    </source>
</evidence>
<evidence type="ECO:0000313" key="3">
    <source>
        <dbReference type="Proteomes" id="UP001447188"/>
    </source>
</evidence>
<accession>A0ABR3GWZ0</accession>
<evidence type="ECO:0000313" key="2">
    <source>
        <dbReference type="EMBL" id="KAL0640476.1"/>
    </source>
</evidence>
<name>A0ABR3GWZ0_9PEZI</name>
<dbReference type="PANTHER" id="PTHR40780:SF2">
    <property type="entry name" value="DUF3669 DOMAIN-CONTAINING PROTEIN"/>
    <property type="match status" value="1"/>
</dbReference>
<sequence>MASALFQDEPATPQRIGAGSFASIYVIRGGLLAFKIVHVPAHANILRLEFEALQKIHRLCNSDSFFCLPKPMSYYDPRDDTLLHTPAPPESRQSRRCGSVKRPQLVGVGVFRALSQLDPVYAMHRVPALPDQASRSICARYIPRTFVAVPGLRLCRLYFGKIYTDEVPRFVNTNNFPLDVGRFNMLRHDNEDLELPSAEEVALEMGDMLARIHWRGGFDARDVEFVMGGDGMTSSVSFYVIDFNQMRKWGKAIEDIPILVDAFFQNDPYYPRPREQDPIYSAFKEGYRSCYPRADDCQMIADAFLAAIEGQQSMRDQRLVDAEV</sequence>
<dbReference type="EMBL" id="JBBBZM010000003">
    <property type="protein sequence ID" value="KAL0640476.1"/>
    <property type="molecule type" value="Genomic_DNA"/>
</dbReference>
<gene>
    <name evidence="2" type="ORF">Q9L58_000446</name>
</gene>
<proteinExistence type="predicted"/>
<comment type="caution">
    <text evidence="2">The sequence shown here is derived from an EMBL/GenBank/DDBJ whole genome shotgun (WGS) entry which is preliminary data.</text>
</comment>
<organism evidence="2 3">
    <name type="scientific">Discina gigas</name>
    <dbReference type="NCBI Taxonomy" id="1032678"/>
    <lineage>
        <taxon>Eukaryota</taxon>
        <taxon>Fungi</taxon>
        <taxon>Dikarya</taxon>
        <taxon>Ascomycota</taxon>
        <taxon>Pezizomycotina</taxon>
        <taxon>Pezizomycetes</taxon>
        <taxon>Pezizales</taxon>
        <taxon>Discinaceae</taxon>
        <taxon>Discina</taxon>
    </lineage>
</organism>
<reference evidence="2 3" key="1">
    <citation type="submission" date="2024-02" db="EMBL/GenBank/DDBJ databases">
        <title>Discinaceae phylogenomics.</title>
        <authorList>
            <person name="Dirks A.C."/>
            <person name="James T.Y."/>
        </authorList>
    </citation>
    <scope>NUCLEOTIDE SEQUENCE [LARGE SCALE GENOMIC DNA]</scope>
    <source>
        <strain evidence="2 3">ACD0624</strain>
    </source>
</reference>
<dbReference type="InterPro" id="IPR022137">
    <property type="entry name" value="Znf_prot_DUF3669"/>
</dbReference>
<dbReference type="Proteomes" id="UP001447188">
    <property type="component" value="Unassembled WGS sequence"/>
</dbReference>
<protein>
    <recommendedName>
        <fullName evidence="1">DUF3669 domain-containing protein</fullName>
    </recommendedName>
</protein>
<dbReference type="PANTHER" id="PTHR40780">
    <property type="entry name" value="DUF3669 DOMAIN-CONTAINING PROTEIN"/>
    <property type="match status" value="1"/>
</dbReference>
<keyword evidence="3" id="KW-1185">Reference proteome</keyword>
<feature type="domain" description="DUF3669" evidence="1">
    <location>
        <begin position="239"/>
        <end position="287"/>
    </location>
</feature>
<dbReference type="Pfam" id="PF12417">
    <property type="entry name" value="DUF3669"/>
    <property type="match status" value="1"/>
</dbReference>